<proteinExistence type="predicted"/>
<sequence length="164" mass="17632">MERVTVSDGTGIIETGETQGKTLRIPPLTESLRIALATGQLRRPLGETLGSLLRLLASGHYELAGPEPLFDDRRLVATGGDWPRAEDGRVAYYRRAIRSGLRPVAVLLRPGGRARDLVLDGHHKIVAYQAERLAPSVVRIGVLSRGSGPTAPPGDGRHHPSAAR</sequence>
<reference evidence="2 3" key="1">
    <citation type="submission" date="2019-07" db="EMBL/GenBank/DDBJ databases">
        <authorList>
            <person name="Duangmal K."/>
            <person name="Teo W.F.A."/>
        </authorList>
    </citation>
    <scope>NUCLEOTIDE SEQUENCE [LARGE SCALE GENOMIC DNA]</scope>
    <source>
        <strain evidence="2 3">TBRC 6029</strain>
    </source>
</reference>
<dbReference type="Proteomes" id="UP000320011">
    <property type="component" value="Unassembled WGS sequence"/>
</dbReference>
<feature type="region of interest" description="Disordered" evidence="1">
    <location>
        <begin position="144"/>
        <end position="164"/>
    </location>
</feature>
<gene>
    <name evidence="2" type="ORF">FNH05_23690</name>
</gene>
<comment type="caution">
    <text evidence="2">The sequence shown here is derived from an EMBL/GenBank/DDBJ whole genome shotgun (WGS) entry which is preliminary data.</text>
</comment>
<name>A0A558BTP5_9PSEU</name>
<evidence type="ECO:0000313" key="2">
    <source>
        <dbReference type="EMBL" id="TVT39853.1"/>
    </source>
</evidence>
<dbReference type="RefSeq" id="WP_144590915.1">
    <property type="nucleotide sequence ID" value="NZ_VJWX01000272.1"/>
</dbReference>
<keyword evidence="3" id="KW-1185">Reference proteome</keyword>
<accession>A0A558BTP5</accession>
<reference evidence="2 3" key="2">
    <citation type="submission" date="2019-08" db="EMBL/GenBank/DDBJ databases">
        <title>Amycolatopsis acidicola sp. nov., isolated from peat swamp forest soil.</title>
        <authorList>
            <person name="Srisuk N."/>
        </authorList>
    </citation>
    <scope>NUCLEOTIDE SEQUENCE [LARGE SCALE GENOMIC DNA]</scope>
    <source>
        <strain evidence="2 3">TBRC 6029</strain>
    </source>
</reference>
<protein>
    <submittedName>
        <fullName evidence="2">Uncharacterized protein</fullName>
    </submittedName>
</protein>
<dbReference type="OrthoDB" id="5175328at2"/>
<evidence type="ECO:0000313" key="3">
    <source>
        <dbReference type="Proteomes" id="UP000320011"/>
    </source>
</evidence>
<dbReference type="AlphaFoldDB" id="A0A558BTP5"/>
<organism evidence="2 3">
    <name type="scientific">Amycolatopsis rhizosphaerae</name>
    <dbReference type="NCBI Taxonomy" id="2053003"/>
    <lineage>
        <taxon>Bacteria</taxon>
        <taxon>Bacillati</taxon>
        <taxon>Actinomycetota</taxon>
        <taxon>Actinomycetes</taxon>
        <taxon>Pseudonocardiales</taxon>
        <taxon>Pseudonocardiaceae</taxon>
        <taxon>Amycolatopsis</taxon>
    </lineage>
</organism>
<dbReference type="EMBL" id="VJWX01000272">
    <property type="protein sequence ID" value="TVT39853.1"/>
    <property type="molecule type" value="Genomic_DNA"/>
</dbReference>
<evidence type="ECO:0000256" key="1">
    <source>
        <dbReference type="SAM" id="MobiDB-lite"/>
    </source>
</evidence>